<dbReference type="STRING" id="1280952.HJA_11639"/>
<feature type="domain" description="SAF" evidence="3">
    <location>
        <begin position="46"/>
        <end position="109"/>
    </location>
</feature>
<dbReference type="InterPro" id="IPR031571">
    <property type="entry name" value="RcpC_dom"/>
</dbReference>
<dbReference type="eggNOG" id="COG3745">
    <property type="taxonomic scope" value="Bacteria"/>
</dbReference>
<accession>A0A059FAK3</accession>
<evidence type="ECO:0000313" key="4">
    <source>
        <dbReference type="EMBL" id="KCZ87650.1"/>
    </source>
</evidence>
<keyword evidence="2" id="KW-0472">Membrane</keyword>
<dbReference type="CDD" id="cd11614">
    <property type="entry name" value="SAF_CpaB_FlgA_like"/>
    <property type="match status" value="1"/>
</dbReference>
<dbReference type="SMART" id="SM00858">
    <property type="entry name" value="SAF"/>
    <property type="match status" value="1"/>
</dbReference>
<keyword evidence="2" id="KW-0812">Transmembrane</keyword>
<dbReference type="AlphaFoldDB" id="A0A059FAK3"/>
<dbReference type="InterPro" id="IPR013974">
    <property type="entry name" value="SAF"/>
</dbReference>
<dbReference type="RefSeq" id="WP_035582441.1">
    <property type="nucleotide sequence ID" value="NZ_ARYJ01000007.1"/>
</dbReference>
<dbReference type="PATRIC" id="fig|1280952.3.peg.2327"/>
<dbReference type="NCBIfam" id="TIGR03177">
    <property type="entry name" value="pilus_cpaB"/>
    <property type="match status" value="1"/>
</dbReference>
<keyword evidence="5" id="KW-1185">Reference proteome</keyword>
<protein>
    <submittedName>
        <fullName evidence="4">Putative Flp pilus assembly protein CpaB</fullName>
    </submittedName>
</protein>
<dbReference type="Pfam" id="PF16976">
    <property type="entry name" value="RcpC"/>
    <property type="match status" value="1"/>
</dbReference>
<evidence type="ECO:0000256" key="1">
    <source>
        <dbReference type="SAM" id="MobiDB-lite"/>
    </source>
</evidence>
<evidence type="ECO:0000259" key="3">
    <source>
        <dbReference type="SMART" id="SM00858"/>
    </source>
</evidence>
<evidence type="ECO:0000256" key="2">
    <source>
        <dbReference type="SAM" id="Phobius"/>
    </source>
</evidence>
<proteinExistence type="predicted"/>
<reference evidence="4 5" key="1">
    <citation type="journal article" date="2014" name="Antonie Van Leeuwenhoek">
        <title>Hyphomonas beringensis sp. nov. and Hyphomonas chukchiensis sp. nov., isolated from surface seawater of the Bering Sea and Chukchi Sea.</title>
        <authorList>
            <person name="Li C."/>
            <person name="Lai Q."/>
            <person name="Li G."/>
            <person name="Dong C."/>
            <person name="Wang J."/>
            <person name="Liao Y."/>
            <person name="Shao Z."/>
        </authorList>
    </citation>
    <scope>NUCLEOTIDE SEQUENCE [LARGE SCALE GENOMIC DNA]</scope>
    <source>
        <strain evidence="4 5">VP2</strain>
    </source>
</reference>
<sequence length="296" mass="31087">MKTTPLISLGLSVVLGAGAVLLGRYYMSDERTRADAETNVPAVTTAGVMVAARTIETGELLEPSMLKRVDWPTDIVPAGTLFAGDDLPEKAYSRGLIVEGEPVNVSKLDLSGATLTLAGAIKPGMRAVSIVVRNDTGVSGFVLPGDRVDVNEFIPREGQGSSYARGNEDMRISGDLIARPVLKNVSVLAVDQIFEPNLEGAMPSNTVTLEVTPEGSLALGAASQRGALGLALIGRDEEAELIVAAQEQVKKPAVIRTPVVRRNSPSTAQVRVINGNQETEVTAPVSPGNPPKKVTD</sequence>
<feature type="region of interest" description="Disordered" evidence="1">
    <location>
        <begin position="273"/>
        <end position="296"/>
    </location>
</feature>
<feature type="transmembrane region" description="Helical" evidence="2">
    <location>
        <begin position="6"/>
        <end position="27"/>
    </location>
</feature>
<name>A0A059FAK3_9PROT</name>
<evidence type="ECO:0000313" key="5">
    <source>
        <dbReference type="Proteomes" id="UP000024816"/>
    </source>
</evidence>
<dbReference type="InterPro" id="IPR017592">
    <property type="entry name" value="Pilus_assmbl_Flp-typ_CpaB"/>
</dbReference>
<gene>
    <name evidence="4" type="ORF">HJA_11639</name>
</gene>
<dbReference type="Proteomes" id="UP000024816">
    <property type="component" value="Unassembled WGS sequence"/>
</dbReference>
<keyword evidence="2" id="KW-1133">Transmembrane helix</keyword>
<dbReference type="EMBL" id="ARYJ01000007">
    <property type="protein sequence ID" value="KCZ87650.1"/>
    <property type="molecule type" value="Genomic_DNA"/>
</dbReference>
<comment type="caution">
    <text evidence="4">The sequence shown here is derived from an EMBL/GenBank/DDBJ whole genome shotgun (WGS) entry which is preliminary data.</text>
</comment>
<organism evidence="4 5">
    <name type="scientific">Hyphomonas jannaschiana VP2</name>
    <dbReference type="NCBI Taxonomy" id="1280952"/>
    <lineage>
        <taxon>Bacteria</taxon>
        <taxon>Pseudomonadati</taxon>
        <taxon>Pseudomonadota</taxon>
        <taxon>Alphaproteobacteria</taxon>
        <taxon>Hyphomonadales</taxon>
        <taxon>Hyphomonadaceae</taxon>
        <taxon>Hyphomonas</taxon>
    </lineage>
</organism>